<evidence type="ECO:0000313" key="1">
    <source>
        <dbReference type="EMBL" id="KKN72649.1"/>
    </source>
</evidence>
<dbReference type="EMBL" id="LAZR01000358">
    <property type="protein sequence ID" value="KKN72649.1"/>
    <property type="molecule type" value="Genomic_DNA"/>
</dbReference>
<name>A0A0F9T080_9ZZZZ</name>
<comment type="caution">
    <text evidence="1">The sequence shown here is derived from an EMBL/GenBank/DDBJ whole genome shotgun (WGS) entry which is preliminary data.</text>
</comment>
<sequence length="92" mass="11258">MRIKVWGGGLREADAILGNTLNIKGWQLTWWGFSQWYKWRWHKSHIDLGCLSVYGFRHNHWFWRFVALTIKPLRWNYNRRFPIPSQGERSKI</sequence>
<dbReference type="AlphaFoldDB" id="A0A0F9T080"/>
<reference evidence="1" key="1">
    <citation type="journal article" date="2015" name="Nature">
        <title>Complex archaea that bridge the gap between prokaryotes and eukaryotes.</title>
        <authorList>
            <person name="Spang A."/>
            <person name="Saw J.H."/>
            <person name="Jorgensen S.L."/>
            <person name="Zaremba-Niedzwiedzka K."/>
            <person name="Martijn J."/>
            <person name="Lind A.E."/>
            <person name="van Eijk R."/>
            <person name="Schleper C."/>
            <person name="Guy L."/>
            <person name="Ettema T.J."/>
        </authorList>
    </citation>
    <scope>NUCLEOTIDE SEQUENCE</scope>
</reference>
<protein>
    <submittedName>
        <fullName evidence="1">Uncharacterized protein</fullName>
    </submittedName>
</protein>
<accession>A0A0F9T080</accession>
<gene>
    <name evidence="1" type="ORF">LCGC14_0408910</name>
</gene>
<organism evidence="1">
    <name type="scientific">marine sediment metagenome</name>
    <dbReference type="NCBI Taxonomy" id="412755"/>
    <lineage>
        <taxon>unclassified sequences</taxon>
        <taxon>metagenomes</taxon>
        <taxon>ecological metagenomes</taxon>
    </lineage>
</organism>
<proteinExistence type="predicted"/>